<keyword evidence="3" id="KW-0964">Secreted</keyword>
<dbReference type="InterPro" id="IPR004911">
    <property type="entry name" value="Interferon-induced_GILT"/>
</dbReference>
<keyword evidence="5" id="KW-0325">Glycoprotein</keyword>
<evidence type="ECO:0000256" key="1">
    <source>
        <dbReference type="ARBA" id="ARBA00004613"/>
    </source>
</evidence>
<name>A0AAV3Z1S9_9GAST</name>
<organism evidence="7 8">
    <name type="scientific">Plakobranchus ocellatus</name>
    <dbReference type="NCBI Taxonomy" id="259542"/>
    <lineage>
        <taxon>Eukaryota</taxon>
        <taxon>Metazoa</taxon>
        <taxon>Spiralia</taxon>
        <taxon>Lophotrochozoa</taxon>
        <taxon>Mollusca</taxon>
        <taxon>Gastropoda</taxon>
        <taxon>Heterobranchia</taxon>
        <taxon>Euthyneura</taxon>
        <taxon>Panpulmonata</taxon>
        <taxon>Sacoglossa</taxon>
        <taxon>Placobranchoidea</taxon>
        <taxon>Plakobranchidae</taxon>
        <taxon>Plakobranchus</taxon>
    </lineage>
</organism>
<proteinExistence type="inferred from homology"/>
<accession>A0AAV3Z1S9</accession>
<keyword evidence="8" id="KW-1185">Reference proteome</keyword>
<dbReference type="PANTHER" id="PTHR13234">
    <property type="entry name" value="GAMMA-INTERFERON INDUCIBLE LYSOSOMAL THIOL REDUCTASE GILT"/>
    <property type="match status" value="1"/>
</dbReference>
<sequence>MSRQSLLLILAQCAIVIGFSHTASLRQEAVQDFRISEQGAATLEANPVNLTLYFESLCGACQEFIVHQVVPTWSKLEASGILQVHLIPFGNAKETKVGEKYTFECQHGPDECQGNIVETCTIHYFPKEKDHIVFIGCFEQKYDESHDWQATLETCAKAANFSQAKVAEISQCVSGDLGNTLEHAMAARTGPHQWVPWILLDGVLNMDAETRLLELVCDAYKGAKPTVCSK</sequence>
<reference evidence="7 8" key="1">
    <citation type="journal article" date="2021" name="Elife">
        <title>Chloroplast acquisition without the gene transfer in kleptoplastic sea slugs, Plakobranchus ocellatus.</title>
        <authorList>
            <person name="Maeda T."/>
            <person name="Takahashi S."/>
            <person name="Yoshida T."/>
            <person name="Shimamura S."/>
            <person name="Takaki Y."/>
            <person name="Nagai Y."/>
            <person name="Toyoda A."/>
            <person name="Suzuki Y."/>
            <person name="Arimoto A."/>
            <person name="Ishii H."/>
            <person name="Satoh N."/>
            <person name="Nishiyama T."/>
            <person name="Hasebe M."/>
            <person name="Maruyama T."/>
            <person name="Minagawa J."/>
            <person name="Obokata J."/>
            <person name="Shigenobu S."/>
        </authorList>
    </citation>
    <scope>NUCLEOTIDE SEQUENCE [LARGE SCALE GENOMIC DNA]</scope>
</reference>
<dbReference type="GO" id="GO:0005576">
    <property type="term" value="C:extracellular region"/>
    <property type="evidence" value="ECO:0007669"/>
    <property type="project" value="UniProtKB-SubCell"/>
</dbReference>
<gene>
    <name evidence="7" type="ORF">PoB_001565200</name>
</gene>
<evidence type="ECO:0000256" key="2">
    <source>
        <dbReference type="ARBA" id="ARBA00005679"/>
    </source>
</evidence>
<protein>
    <submittedName>
        <fullName evidence="7">Leucine rich repeat protein</fullName>
    </submittedName>
</protein>
<comment type="subcellular location">
    <subcellularLocation>
        <location evidence="1">Secreted</location>
    </subcellularLocation>
</comment>
<dbReference type="PANTHER" id="PTHR13234:SF8">
    <property type="entry name" value="GAMMA-INTERFERON-INDUCIBLE LYSOSOMAL THIOL REDUCTASE"/>
    <property type="match status" value="1"/>
</dbReference>
<feature type="chain" id="PRO_5043808573" evidence="6">
    <location>
        <begin position="23"/>
        <end position="230"/>
    </location>
</feature>
<feature type="signal peptide" evidence="6">
    <location>
        <begin position="1"/>
        <end position="22"/>
    </location>
</feature>
<dbReference type="Proteomes" id="UP000735302">
    <property type="component" value="Unassembled WGS sequence"/>
</dbReference>
<dbReference type="GO" id="GO:0016671">
    <property type="term" value="F:oxidoreductase activity, acting on a sulfur group of donors, disulfide as acceptor"/>
    <property type="evidence" value="ECO:0007669"/>
    <property type="project" value="InterPro"/>
</dbReference>
<evidence type="ECO:0000313" key="8">
    <source>
        <dbReference type="Proteomes" id="UP000735302"/>
    </source>
</evidence>
<dbReference type="Pfam" id="PF03227">
    <property type="entry name" value="GILT"/>
    <property type="match status" value="1"/>
</dbReference>
<evidence type="ECO:0000256" key="4">
    <source>
        <dbReference type="ARBA" id="ARBA00022729"/>
    </source>
</evidence>
<evidence type="ECO:0000313" key="7">
    <source>
        <dbReference type="EMBL" id="GFN89146.1"/>
    </source>
</evidence>
<dbReference type="EMBL" id="BLXT01001916">
    <property type="protein sequence ID" value="GFN89146.1"/>
    <property type="molecule type" value="Genomic_DNA"/>
</dbReference>
<keyword evidence="4 6" id="KW-0732">Signal</keyword>
<comment type="caution">
    <text evidence="7">The sequence shown here is derived from an EMBL/GenBank/DDBJ whole genome shotgun (WGS) entry which is preliminary data.</text>
</comment>
<comment type="similarity">
    <text evidence="2">Belongs to the GILT family.</text>
</comment>
<evidence type="ECO:0000256" key="6">
    <source>
        <dbReference type="SAM" id="SignalP"/>
    </source>
</evidence>
<evidence type="ECO:0000256" key="5">
    <source>
        <dbReference type="ARBA" id="ARBA00023180"/>
    </source>
</evidence>
<dbReference type="AlphaFoldDB" id="A0AAV3Z1S9"/>
<evidence type="ECO:0000256" key="3">
    <source>
        <dbReference type="ARBA" id="ARBA00022525"/>
    </source>
</evidence>